<evidence type="ECO:0000256" key="1">
    <source>
        <dbReference type="SAM" id="MobiDB-lite"/>
    </source>
</evidence>
<accession>A0AAE0D5S5</accession>
<feature type="compositionally biased region" description="Pro residues" evidence="1">
    <location>
        <begin position="524"/>
        <end position="539"/>
    </location>
</feature>
<reference evidence="2" key="1">
    <citation type="submission" date="2023-02" db="EMBL/GenBank/DDBJ databases">
        <title>Colletotrichum kahawae CIFC_Que2 genome sequencing and assembly.</title>
        <authorList>
            <person name="Baroncelli R."/>
        </authorList>
    </citation>
    <scope>NUCLEOTIDE SEQUENCE</scope>
    <source>
        <strain evidence="2">CIFC_Que2</strain>
    </source>
</reference>
<feature type="region of interest" description="Disordered" evidence="1">
    <location>
        <begin position="518"/>
        <end position="543"/>
    </location>
</feature>
<dbReference type="Proteomes" id="UP001281614">
    <property type="component" value="Unassembled WGS sequence"/>
</dbReference>
<gene>
    <name evidence="2" type="ORF">CKAH01_17836</name>
</gene>
<dbReference type="AlphaFoldDB" id="A0AAE0D5S5"/>
<protein>
    <submittedName>
        <fullName evidence="2">Uncharacterized protein</fullName>
    </submittedName>
</protein>
<keyword evidence="3" id="KW-1185">Reference proteome</keyword>
<dbReference type="EMBL" id="VYYT01000261">
    <property type="protein sequence ID" value="KAK2751674.1"/>
    <property type="molecule type" value="Genomic_DNA"/>
</dbReference>
<evidence type="ECO:0000313" key="2">
    <source>
        <dbReference type="EMBL" id="KAK2751674.1"/>
    </source>
</evidence>
<proteinExistence type="predicted"/>
<evidence type="ECO:0000313" key="3">
    <source>
        <dbReference type="Proteomes" id="UP001281614"/>
    </source>
</evidence>
<sequence length="670" mass="73310">MLHPTLPASENTGTTDVIEPTSATTAIIRSLDHNSYSSIPVPFKLRGHLVSSHSIKHTARNRNCRFFRTSSIRTKCYNRYTIAASAGCHKYRFSCPTTSSSAPAPAPATTTATAVRGFSNTTPGRFTISNSSNAVWKHYVFAAHQSLQPEDLWKDMLEACESNLAKNPTNGNTDAVIVPIGNEGDGTPGRTTSQMKEFTDRPVTLAVPRLIGCTSVIVVSKKGVWANHIWDAPVFRPEQDINEDTYEWTGKWLTPGFGFDLEVVEQFPHQAQLAFFQEHALQRLHSRYDPPNDEHISGLNDLRQAGGMFDEASEPRIFMFSPYVSIDDDEDPNYGVEHPQGLNAAWDRPGNPEPRADEGVAPFNEQIRAELRGVFGAGTQIDTVLYAPDLDEDPEDISFNLHRGRALIQFQPGDLSQCDTSSKAKWRIWFEGQTEPQDTVEWDPMDDPSQWCDPSAGTKRLRLRQAACKPTTSLALPALTRTTVWETPTGSSCASTATVSQCNMGACVPTSSCASWVANETPTSEPPAPPSQTEPPSQPTAPLEVNPVQCHDEKDFPGHADINPREQTIKAAVFCISDTLRYMGPTSARGPPVHLRTTDDSGTNYDWTIMWDAGCTVEGGLQSLKDPLDEGKNGCADVMRGNFDKCPGNGGVGGRTKVGCLIYDFTGGRG</sequence>
<organism evidence="2 3">
    <name type="scientific">Colletotrichum kahawae</name>
    <name type="common">Coffee berry disease fungus</name>
    <dbReference type="NCBI Taxonomy" id="34407"/>
    <lineage>
        <taxon>Eukaryota</taxon>
        <taxon>Fungi</taxon>
        <taxon>Dikarya</taxon>
        <taxon>Ascomycota</taxon>
        <taxon>Pezizomycotina</taxon>
        <taxon>Sordariomycetes</taxon>
        <taxon>Hypocreomycetidae</taxon>
        <taxon>Glomerellales</taxon>
        <taxon>Glomerellaceae</taxon>
        <taxon>Colletotrichum</taxon>
        <taxon>Colletotrichum gloeosporioides species complex</taxon>
    </lineage>
</organism>
<name>A0AAE0D5S5_COLKA</name>
<comment type="caution">
    <text evidence="2">The sequence shown here is derived from an EMBL/GenBank/DDBJ whole genome shotgun (WGS) entry which is preliminary data.</text>
</comment>